<feature type="region of interest" description="Disordered" evidence="2">
    <location>
        <begin position="548"/>
        <end position="635"/>
    </location>
</feature>
<feature type="compositionally biased region" description="Low complexity" evidence="2">
    <location>
        <begin position="566"/>
        <end position="623"/>
    </location>
</feature>
<evidence type="ECO:0000313" key="5">
    <source>
        <dbReference type="Proteomes" id="UP000001554"/>
    </source>
</evidence>
<sequence length="745" mass="81386">MRKRQKTGGLLWLIHRQKFFAPIRDNFCVSFFHVLSFADVMTVWVTVWWRNDNQVTAVPSSDIPEFDQDKGVGDDTNALWKERDPESGQMVTKPYPVRVLAIGSFSSMMKAQVTFGKIFCKEPKDKDSDKDREEGRSRKRTMTRRMMESLSSASQDDGVESDEAVAAKKAPKSSATQKGKKTGQKTAVTEKSEEKDAAASAVEAAAAETQRKVAAERKASAEKKATEEREKAAVTDMMNMEKDQLVKAVVDCWPYLDGVKDGTTVNARHKEYETATSWHARRDMDYGMMNTIDIVTDDQAMIIADLMIERYGFKEFDYIWKVLLPEFLVHHHATLKGISHKEAEINLRTGKAKKPRGKAASNSGAETISAAKRRKEKALQAEERAETVEILGQLANDTEEEAPNGDNDPDDEDINSGSEEEPPSEDTHPADSQGLRAQNVNSGSEQEQSRVITPRQQKKVLVTTATQTDHTQQKEFEAAVEGVVKKHMAEVNTRLAAIEVTMQAFVQRKTDKARRRLSEVQQAGSSRDSPFPEAVGAAMRSLTGYYGLQTFPSPPPQSPFIPSPHPSSTITSLLPPSTITSPPPSSTITSPPASSTITSPPAASSTITSPPAASSTITSAPPAQNNGSQQSTQMVSVGNPARGVAVTSAQMAKAWGTSSTTNTARARAMAGFLFSTSEMTNNSVNGDAEKGWGKLDQNRVEAIIEWTTEVATTSLTRQALISALNGKCRNVRNPPPKAKASKSSE</sequence>
<evidence type="ECO:0000313" key="6">
    <source>
        <dbReference type="RefSeq" id="XP_035692269.1"/>
    </source>
</evidence>
<feature type="coiled-coil region" evidence="1">
    <location>
        <begin position="204"/>
        <end position="231"/>
    </location>
</feature>
<feature type="compositionally biased region" description="Acidic residues" evidence="2">
    <location>
        <begin position="397"/>
        <end position="424"/>
    </location>
</feature>
<evidence type="ECO:0000256" key="3">
    <source>
        <dbReference type="SAM" id="Phobius"/>
    </source>
</evidence>
<dbReference type="GeneID" id="118426828"/>
<feature type="compositionally biased region" description="Basic and acidic residues" evidence="2">
    <location>
        <begin position="122"/>
        <end position="136"/>
    </location>
</feature>
<dbReference type="GO" id="GO:0003677">
    <property type="term" value="F:DNA binding"/>
    <property type="evidence" value="ECO:0007669"/>
    <property type="project" value="InterPro"/>
</dbReference>
<feature type="compositionally biased region" description="Basic and acidic residues" evidence="2">
    <location>
        <begin position="188"/>
        <end position="197"/>
    </location>
</feature>
<keyword evidence="3" id="KW-0812">Transmembrane</keyword>
<proteinExistence type="predicted"/>
<feature type="region of interest" description="Disordered" evidence="2">
    <location>
        <begin position="349"/>
        <end position="459"/>
    </location>
</feature>
<accession>A0A9J7N6Y4</accession>
<feature type="region of interest" description="Disordered" evidence="2">
    <location>
        <begin position="122"/>
        <end position="203"/>
    </location>
</feature>
<dbReference type="RefSeq" id="XP_035692269.1">
    <property type="nucleotide sequence ID" value="XM_035836376.1"/>
</dbReference>
<dbReference type="AlphaFoldDB" id="A0A9J7N6Y4"/>
<feature type="compositionally biased region" description="Basic and acidic residues" evidence="2">
    <location>
        <begin position="377"/>
        <end position="387"/>
    </location>
</feature>
<reference evidence="6" key="2">
    <citation type="submission" date="2025-08" db="UniProtKB">
        <authorList>
            <consortium name="RefSeq"/>
        </authorList>
    </citation>
    <scope>IDENTIFICATION</scope>
    <source>
        <strain evidence="6">S238N-H82</strain>
        <tissue evidence="6">Testes</tissue>
    </source>
</reference>
<feature type="compositionally biased region" description="Pro residues" evidence="2">
    <location>
        <begin position="552"/>
        <end position="565"/>
    </location>
</feature>
<dbReference type="Proteomes" id="UP000001554">
    <property type="component" value="Chromosome 1"/>
</dbReference>
<keyword evidence="3" id="KW-1133">Transmembrane helix</keyword>
<evidence type="ECO:0000259" key="4">
    <source>
        <dbReference type="PROSITE" id="PS51457"/>
    </source>
</evidence>
<keyword evidence="3" id="KW-0472">Membrane</keyword>
<keyword evidence="1" id="KW-0175">Coiled coil</keyword>
<dbReference type="InterPro" id="IPR018379">
    <property type="entry name" value="BEN_domain"/>
</dbReference>
<name>A0A9J7N6Y4_BRAFL</name>
<evidence type="ECO:0000256" key="1">
    <source>
        <dbReference type="SAM" id="Coils"/>
    </source>
</evidence>
<dbReference type="KEGG" id="bfo:118426828"/>
<feature type="transmembrane region" description="Helical" evidence="3">
    <location>
        <begin position="27"/>
        <end position="49"/>
    </location>
</feature>
<organism evidence="5 6">
    <name type="scientific">Branchiostoma floridae</name>
    <name type="common">Florida lancelet</name>
    <name type="synonym">Amphioxus</name>
    <dbReference type="NCBI Taxonomy" id="7739"/>
    <lineage>
        <taxon>Eukaryota</taxon>
        <taxon>Metazoa</taxon>
        <taxon>Chordata</taxon>
        <taxon>Cephalochordata</taxon>
        <taxon>Leptocardii</taxon>
        <taxon>Amphioxiformes</taxon>
        <taxon>Branchiostomatidae</taxon>
        <taxon>Branchiostoma</taxon>
    </lineage>
</organism>
<feature type="compositionally biased region" description="Polar residues" evidence="2">
    <location>
        <begin position="435"/>
        <end position="455"/>
    </location>
</feature>
<gene>
    <name evidence="6" type="primary">LOC118426828</name>
</gene>
<feature type="domain" description="BEN" evidence="4">
    <location>
        <begin position="641"/>
        <end position="735"/>
    </location>
</feature>
<keyword evidence="5" id="KW-1185">Reference proteome</keyword>
<dbReference type="PROSITE" id="PS51457">
    <property type="entry name" value="BEN"/>
    <property type="match status" value="1"/>
</dbReference>
<evidence type="ECO:0000256" key="2">
    <source>
        <dbReference type="SAM" id="MobiDB-lite"/>
    </source>
</evidence>
<feature type="compositionally biased region" description="Polar residues" evidence="2">
    <location>
        <begin position="624"/>
        <end position="635"/>
    </location>
</feature>
<reference evidence="5" key="1">
    <citation type="journal article" date="2020" name="Nat. Ecol. Evol.">
        <title>Deeply conserved synteny resolves early events in vertebrate evolution.</title>
        <authorList>
            <person name="Simakov O."/>
            <person name="Marletaz F."/>
            <person name="Yue J.X."/>
            <person name="O'Connell B."/>
            <person name="Jenkins J."/>
            <person name="Brandt A."/>
            <person name="Calef R."/>
            <person name="Tung C.H."/>
            <person name="Huang T.K."/>
            <person name="Schmutz J."/>
            <person name="Satoh N."/>
            <person name="Yu J.K."/>
            <person name="Putnam N.H."/>
            <person name="Green R.E."/>
            <person name="Rokhsar D.S."/>
        </authorList>
    </citation>
    <scope>NUCLEOTIDE SEQUENCE [LARGE SCALE GENOMIC DNA]</scope>
    <source>
        <strain evidence="5">S238N-H82</strain>
    </source>
</reference>
<dbReference type="SMART" id="SM01025">
    <property type="entry name" value="BEN"/>
    <property type="match status" value="1"/>
</dbReference>
<protein>
    <submittedName>
        <fullName evidence="6">Uncharacterized protein LOC118426828</fullName>
    </submittedName>
</protein>